<evidence type="ECO:0000256" key="1">
    <source>
        <dbReference type="ARBA" id="ARBA00011046"/>
    </source>
</evidence>
<evidence type="ECO:0000256" key="2">
    <source>
        <dbReference type="ARBA" id="ARBA00023015"/>
    </source>
</evidence>
<keyword evidence="3" id="KW-0238">DNA-binding</keyword>
<dbReference type="Gene3D" id="1.10.10.10">
    <property type="entry name" value="Winged helix-like DNA-binding domain superfamily/Winged helix DNA-binding domain"/>
    <property type="match status" value="1"/>
</dbReference>
<dbReference type="Gene3D" id="1.10.4040.10">
    <property type="entry name" value="Penicillinase repressor domain"/>
    <property type="match status" value="1"/>
</dbReference>
<sequence>MARRTPRITEAEMQLLQLLWQDSPLGASDVFERLPQSLQWSLTTVKTLLSRLVTKGAVTAEQQGRRNLYSPAVAQNEVAARQAGGLVDRLFGGKVSPLVAQLAEQRELDPKDLEELEALVRRLRK</sequence>
<dbReference type="PIRSF" id="PIRSF019455">
    <property type="entry name" value="CopR_AtkY"/>
    <property type="match status" value="1"/>
</dbReference>
<dbReference type="InterPro" id="IPR036390">
    <property type="entry name" value="WH_DNA-bd_sf"/>
</dbReference>
<evidence type="ECO:0000313" key="5">
    <source>
        <dbReference type="EMBL" id="MCL6729075.1"/>
    </source>
</evidence>
<keyword evidence="6" id="KW-1185">Reference proteome</keyword>
<dbReference type="EMBL" id="JAMGBE010000001">
    <property type="protein sequence ID" value="MCL6729075.1"/>
    <property type="molecule type" value="Genomic_DNA"/>
</dbReference>
<dbReference type="SUPFAM" id="SSF46785">
    <property type="entry name" value="Winged helix' DNA-binding domain"/>
    <property type="match status" value="1"/>
</dbReference>
<gene>
    <name evidence="5" type="ORF">LZ538_03265</name>
</gene>
<dbReference type="Proteomes" id="UP001165342">
    <property type="component" value="Unassembled WGS sequence"/>
</dbReference>
<reference evidence="5" key="1">
    <citation type="submission" date="2022-05" db="EMBL/GenBank/DDBJ databases">
        <authorList>
            <person name="Jo J.-H."/>
            <person name="Im W.-T."/>
        </authorList>
    </citation>
    <scope>NUCLEOTIDE SEQUENCE</scope>
    <source>
        <strain evidence="5">SE220</strain>
    </source>
</reference>
<dbReference type="InterPro" id="IPR036388">
    <property type="entry name" value="WH-like_DNA-bd_sf"/>
</dbReference>
<dbReference type="Pfam" id="PF03965">
    <property type="entry name" value="Penicillinase_R"/>
    <property type="match status" value="1"/>
</dbReference>
<comment type="similarity">
    <text evidence="1">Belongs to the BlaI transcriptional regulatory family.</text>
</comment>
<protein>
    <submittedName>
        <fullName evidence="5">BlaI/MecI/CopY family transcriptional regulator</fullName>
    </submittedName>
</protein>
<keyword evidence="2" id="KW-0805">Transcription regulation</keyword>
<name>A0ABT0RZP9_9SPHN</name>
<evidence type="ECO:0000313" key="6">
    <source>
        <dbReference type="Proteomes" id="UP001165342"/>
    </source>
</evidence>
<evidence type="ECO:0000256" key="3">
    <source>
        <dbReference type="ARBA" id="ARBA00023125"/>
    </source>
</evidence>
<proteinExistence type="inferred from homology"/>
<comment type="caution">
    <text evidence="5">The sequence shown here is derived from an EMBL/GenBank/DDBJ whole genome shotgun (WGS) entry which is preliminary data.</text>
</comment>
<dbReference type="RefSeq" id="WP_249830560.1">
    <property type="nucleotide sequence ID" value="NZ_JAMGBE010000001.1"/>
</dbReference>
<dbReference type="InterPro" id="IPR005650">
    <property type="entry name" value="BlaI_family"/>
</dbReference>
<organism evidence="5 6">
    <name type="scientific">Sphingomonas hankyongi</name>
    <dbReference type="NCBI Taxonomy" id="2908209"/>
    <lineage>
        <taxon>Bacteria</taxon>
        <taxon>Pseudomonadati</taxon>
        <taxon>Pseudomonadota</taxon>
        <taxon>Alphaproteobacteria</taxon>
        <taxon>Sphingomonadales</taxon>
        <taxon>Sphingomonadaceae</taxon>
        <taxon>Sphingomonas</taxon>
    </lineage>
</organism>
<keyword evidence="4" id="KW-0804">Transcription</keyword>
<evidence type="ECO:0000256" key="4">
    <source>
        <dbReference type="ARBA" id="ARBA00023163"/>
    </source>
</evidence>
<accession>A0ABT0RZP9</accession>